<dbReference type="Proteomes" id="UP000231322">
    <property type="component" value="Unassembled WGS sequence"/>
</dbReference>
<evidence type="ECO:0000313" key="2">
    <source>
        <dbReference type="Proteomes" id="UP000231322"/>
    </source>
</evidence>
<sequence length="62" mass="7044">MFTDVVQGVRGQNSILVIKSIGKQYARCCRKSSIQLSRRLLFDCQAKSRQGICRLSVIIKNE</sequence>
<gene>
    <name evidence="1" type="ORF">CS538_09335</name>
</gene>
<dbReference type="AlphaFoldDB" id="A0A2G7HGW1"/>
<proteinExistence type="predicted"/>
<accession>A0A2G7HGW1</accession>
<protein>
    <submittedName>
        <fullName evidence="1">Uncharacterized protein</fullName>
    </submittedName>
</protein>
<dbReference type="EMBL" id="PEIK01000006">
    <property type="protein sequence ID" value="PIH04339.1"/>
    <property type="molecule type" value="Genomic_DNA"/>
</dbReference>
<organism evidence="1 2">
    <name type="scientific">Clostridium combesii</name>
    <dbReference type="NCBI Taxonomy" id="39481"/>
    <lineage>
        <taxon>Bacteria</taxon>
        <taxon>Bacillati</taxon>
        <taxon>Bacillota</taxon>
        <taxon>Clostridia</taxon>
        <taxon>Eubacteriales</taxon>
        <taxon>Clostridiaceae</taxon>
        <taxon>Clostridium</taxon>
    </lineage>
</organism>
<name>A0A2G7HGW1_9CLOT</name>
<comment type="caution">
    <text evidence="1">The sequence shown here is derived from an EMBL/GenBank/DDBJ whole genome shotgun (WGS) entry which is preliminary data.</text>
</comment>
<reference evidence="1 2" key="1">
    <citation type="submission" date="2017-10" db="EMBL/GenBank/DDBJ databases">
        <title>Reclassification of Eubacterium combesii and discrepancies in the nomenclature of botulinum neurotoxin producing clostridia. Request for an Opinion.</title>
        <authorList>
            <person name="Dobritsa A.P."/>
            <person name="Kutumbaka K.K."/>
            <person name="Samadpour M."/>
        </authorList>
    </citation>
    <scope>NUCLEOTIDE SEQUENCE [LARGE SCALE GENOMIC DNA]</scope>
    <source>
        <strain evidence="1 2">DSM 20696</strain>
    </source>
</reference>
<evidence type="ECO:0000313" key="1">
    <source>
        <dbReference type="EMBL" id="PIH04339.1"/>
    </source>
</evidence>
<keyword evidence="2" id="KW-1185">Reference proteome</keyword>